<gene>
    <name evidence="2" type="primary">g11436</name>
    <name evidence="2" type="ORF">VP750_LOCUS10233</name>
</gene>
<feature type="region of interest" description="Disordered" evidence="1">
    <location>
        <begin position="40"/>
        <end position="128"/>
    </location>
</feature>
<evidence type="ECO:0000256" key="1">
    <source>
        <dbReference type="SAM" id="MobiDB-lite"/>
    </source>
</evidence>
<sequence length="658" mass="69863">MKEEQQEGSLLPSPKQAPLFVSCPGCNAVVASSAKACKTCGERLRDPAAEKTAVGKKARKRKRDDEGDSQIREEDAGISGGTGEDNSLDGGEMESSAASTSNDSKDADSESSQGARDRNAVTENAEVQPGEKLDCSSFDCSKKGYTNPMVEIKAGLNLWHQVRVHRETANELYVSYPGKGKKLRKEWLKRTSSRFWRGPMAQRFWVCTDKNLGRWRPKAAEEADKSRRGGKRRSAPGHKSAKARRLSAGHGETTEGTGTHTGASMGPYSGAEDADPDTPKQASSGQAAQDIAEASSKPPLQEAGSSEPVPDTKGPGQGKPAQQADPWQRDVEPAIQSNSAEQVADHRAGSMHGISSRDKMQALDAEAPMVELEPGAALAAWFKVHYAELDDRGLLYTHLEGAGPEVGVQQKQEPALEGVSPRQRREYNVSKGKSVTHMPGDASAAQLEQGDWQPHNIRRPARGVVNNGAFLDKSPPDPPRRQHPHGASTAQQAACLDASKQRKQLVNRLAMQSGPGPPAADRNAPSTGRQEAKQQGMNGAANTGSRPWPPAKPSSLGPPGKAPKKDAARHKQAMGAGKEGSTLKGAPTRPGAILGSQKGLPKSSPKQPGKGKTGQGHPPGSSSGRPPKDAAQGKRDAPPKAPQQRPPTVTLEPSDLFL</sequence>
<reference evidence="2 3" key="1">
    <citation type="submission" date="2024-06" db="EMBL/GenBank/DDBJ databases">
        <authorList>
            <person name="Kraege A."/>
            <person name="Thomma B."/>
        </authorList>
    </citation>
    <scope>NUCLEOTIDE SEQUENCE [LARGE SCALE GENOMIC DNA]</scope>
</reference>
<feature type="region of interest" description="Disordered" evidence="1">
    <location>
        <begin position="216"/>
        <end position="359"/>
    </location>
</feature>
<feature type="compositionally biased region" description="Polar residues" evidence="1">
    <location>
        <begin position="524"/>
        <end position="545"/>
    </location>
</feature>
<keyword evidence="3" id="KW-1185">Reference proteome</keyword>
<feature type="region of interest" description="Disordered" evidence="1">
    <location>
        <begin position="406"/>
        <end position="658"/>
    </location>
</feature>
<protein>
    <submittedName>
        <fullName evidence="2">G11436 protein</fullName>
    </submittedName>
</protein>
<dbReference type="EMBL" id="CAXHTA020000018">
    <property type="protein sequence ID" value="CAL5228327.1"/>
    <property type="molecule type" value="Genomic_DNA"/>
</dbReference>
<dbReference type="Proteomes" id="UP001497392">
    <property type="component" value="Unassembled WGS sequence"/>
</dbReference>
<accession>A0ABP1G894</accession>
<organism evidence="2 3">
    <name type="scientific">Coccomyxa viridis</name>
    <dbReference type="NCBI Taxonomy" id="1274662"/>
    <lineage>
        <taxon>Eukaryota</taxon>
        <taxon>Viridiplantae</taxon>
        <taxon>Chlorophyta</taxon>
        <taxon>core chlorophytes</taxon>
        <taxon>Trebouxiophyceae</taxon>
        <taxon>Trebouxiophyceae incertae sedis</taxon>
        <taxon>Coccomyxaceae</taxon>
        <taxon>Coccomyxa</taxon>
    </lineage>
</organism>
<feature type="compositionally biased region" description="Low complexity" evidence="1">
    <location>
        <begin position="249"/>
        <end position="262"/>
    </location>
</feature>
<feature type="compositionally biased region" description="Basic and acidic residues" evidence="1">
    <location>
        <begin position="40"/>
        <end position="49"/>
    </location>
</feature>
<feature type="compositionally biased region" description="Basic and acidic residues" evidence="1">
    <location>
        <begin position="218"/>
        <end position="227"/>
    </location>
</feature>
<proteinExistence type="predicted"/>
<feature type="compositionally biased region" description="Basic and acidic residues" evidence="1">
    <location>
        <begin position="626"/>
        <end position="638"/>
    </location>
</feature>
<feature type="compositionally biased region" description="Basic and acidic residues" evidence="1">
    <location>
        <begin position="63"/>
        <end position="75"/>
    </location>
</feature>
<feature type="compositionally biased region" description="Low complexity" evidence="1">
    <location>
        <begin position="595"/>
        <end position="625"/>
    </location>
</feature>
<comment type="caution">
    <text evidence="2">The sequence shown here is derived from an EMBL/GenBank/DDBJ whole genome shotgun (WGS) entry which is preliminary data.</text>
</comment>
<name>A0ABP1G894_9CHLO</name>
<feature type="compositionally biased region" description="Basic residues" evidence="1">
    <location>
        <begin position="228"/>
        <end position="247"/>
    </location>
</feature>
<evidence type="ECO:0000313" key="3">
    <source>
        <dbReference type="Proteomes" id="UP001497392"/>
    </source>
</evidence>
<evidence type="ECO:0000313" key="2">
    <source>
        <dbReference type="EMBL" id="CAL5228327.1"/>
    </source>
</evidence>